<feature type="compositionally biased region" description="Basic residues" evidence="5">
    <location>
        <begin position="245"/>
        <end position="257"/>
    </location>
</feature>
<dbReference type="GO" id="GO:0001732">
    <property type="term" value="P:formation of cytoplasmic translation initiation complex"/>
    <property type="evidence" value="ECO:0007669"/>
    <property type="project" value="UniProtKB-UniRule"/>
</dbReference>
<evidence type="ECO:0000313" key="8">
    <source>
        <dbReference type="Proteomes" id="UP000593567"/>
    </source>
</evidence>
<dbReference type="GO" id="GO:0003743">
    <property type="term" value="F:translation initiation factor activity"/>
    <property type="evidence" value="ECO:0007669"/>
    <property type="project" value="UniProtKB-UniRule"/>
</dbReference>
<dbReference type="InterPro" id="IPR036390">
    <property type="entry name" value="WH_DNA-bd_sf"/>
</dbReference>
<dbReference type="PANTHER" id="PTHR13937:SF0">
    <property type="entry name" value="EUKARYOTIC TRANSLATION INITIATION FACTOR 3 SUBUNIT C-RELATED"/>
    <property type="match status" value="1"/>
</dbReference>
<feature type="compositionally biased region" description="Acidic residues" evidence="5">
    <location>
        <begin position="10"/>
        <end position="21"/>
    </location>
</feature>
<feature type="domain" description="PCI" evidence="6">
    <location>
        <begin position="612"/>
        <end position="788"/>
    </location>
</feature>
<dbReference type="Pfam" id="PF05470">
    <property type="entry name" value="eIF-3c_N"/>
    <property type="match status" value="1"/>
</dbReference>
<dbReference type="Pfam" id="PF01399">
    <property type="entry name" value="PCI"/>
    <property type="match status" value="1"/>
</dbReference>
<dbReference type="PROSITE" id="PS50250">
    <property type="entry name" value="PCI"/>
    <property type="match status" value="1"/>
</dbReference>
<gene>
    <name evidence="7" type="ORF">EB796_015978</name>
</gene>
<comment type="subcellular location">
    <subcellularLocation>
        <location evidence="4">Cytoplasm</location>
    </subcellularLocation>
</comment>
<evidence type="ECO:0000256" key="1">
    <source>
        <dbReference type="ARBA" id="ARBA00022490"/>
    </source>
</evidence>
<proteinExistence type="inferred from homology"/>
<evidence type="ECO:0000313" key="7">
    <source>
        <dbReference type="EMBL" id="KAF6025727.1"/>
    </source>
</evidence>
<feature type="region of interest" description="Disordered" evidence="5">
    <location>
        <begin position="1"/>
        <end position="49"/>
    </location>
</feature>
<dbReference type="FunFam" id="1.10.10.10:FF:000300">
    <property type="entry name" value="Eukaryotic translation initiation factor 3 subunit C"/>
    <property type="match status" value="1"/>
</dbReference>
<dbReference type="InterPro" id="IPR008905">
    <property type="entry name" value="EIF3C_N_dom"/>
</dbReference>
<keyword evidence="1 4" id="KW-0963">Cytoplasm</keyword>
<evidence type="ECO:0000256" key="2">
    <source>
        <dbReference type="ARBA" id="ARBA00022540"/>
    </source>
</evidence>
<feature type="compositionally biased region" description="Gly residues" evidence="5">
    <location>
        <begin position="858"/>
        <end position="869"/>
    </location>
</feature>
<name>A0A7J7JI28_BUGNE</name>
<dbReference type="GO" id="GO:0033290">
    <property type="term" value="C:eukaryotic 48S preinitiation complex"/>
    <property type="evidence" value="ECO:0007669"/>
    <property type="project" value="UniProtKB-UniRule"/>
</dbReference>
<dbReference type="InterPro" id="IPR058999">
    <property type="entry name" value="EIF3CL_C"/>
</dbReference>
<dbReference type="SUPFAM" id="SSF46785">
    <property type="entry name" value="Winged helix' DNA-binding domain"/>
    <property type="match status" value="1"/>
</dbReference>
<dbReference type="GO" id="GO:0003723">
    <property type="term" value="F:RNA binding"/>
    <property type="evidence" value="ECO:0007669"/>
    <property type="project" value="InterPro"/>
</dbReference>
<evidence type="ECO:0000256" key="5">
    <source>
        <dbReference type="SAM" id="MobiDB-lite"/>
    </source>
</evidence>
<dbReference type="AlphaFoldDB" id="A0A7J7JI28"/>
<dbReference type="HAMAP" id="MF_03002">
    <property type="entry name" value="eIF3c"/>
    <property type="match status" value="1"/>
</dbReference>
<feature type="compositionally biased region" description="Low complexity" evidence="5">
    <location>
        <begin position="174"/>
        <end position="190"/>
    </location>
</feature>
<evidence type="ECO:0000256" key="4">
    <source>
        <dbReference type="HAMAP-Rule" id="MF_03002"/>
    </source>
</evidence>
<feature type="compositionally biased region" description="Acidic residues" evidence="5">
    <location>
        <begin position="205"/>
        <end position="227"/>
    </location>
</feature>
<dbReference type="SMART" id="SM00088">
    <property type="entry name" value="PINT"/>
    <property type="match status" value="1"/>
</dbReference>
<dbReference type="InterPro" id="IPR000717">
    <property type="entry name" value="PCI_dom"/>
</dbReference>
<protein>
    <recommendedName>
        <fullName evidence="4">Eukaryotic translation initiation factor 3 subunit C</fullName>
        <shortName evidence="4">eIF3c</shortName>
    </recommendedName>
    <alternativeName>
        <fullName evidence="4">Eukaryotic translation initiation factor 3 subunit 8</fullName>
    </alternativeName>
</protein>
<comment type="caution">
    <text evidence="7">The sequence shown here is derived from an EMBL/GenBank/DDBJ whole genome shotgun (WGS) entry which is preliminary data.</text>
</comment>
<feature type="region of interest" description="Disordered" evidence="5">
    <location>
        <begin position="823"/>
        <end position="869"/>
    </location>
</feature>
<keyword evidence="2 4" id="KW-0396">Initiation factor</keyword>
<dbReference type="EMBL" id="VXIV02002437">
    <property type="protein sequence ID" value="KAF6025727.1"/>
    <property type="molecule type" value="Genomic_DNA"/>
</dbReference>
<dbReference type="InterPro" id="IPR027516">
    <property type="entry name" value="EIF3C"/>
</dbReference>
<sequence length="869" mass="99767">MSRFFAGSDTESETSSSEDEVAPVRAAPSAKAAAWSDSDDDDAKRVVKSEKEKRFDELSEIIKTSKNYRKIKDMANTLTAFENLTKAFEKAKRVIDKEGLPHFFIRHLAELEDFTAELWEDKDAKKAMSKNNAKGLTTLRQRLKKYNKDFENELKLYRENPDEYLAEDNEEKAAAAPVVKSPTVAKPAAAPKKEKTVKAPKAPADSDDSSEWPSSDEDSSSSEDEAFENPAHRFLKRTPAEEKQRKVKPAAKPKPVKQVKVEDDDQEWTEVSSGARPQKDQEITHEAVIKKLAEIIAVRGKKGTKRGEQVSLLEELRDIARDANLGAGLQVKIRFHIVSALCDYNPAVSSCMRPESWLQCLDAVEELLQLLRDNPTIKLSLDILEEQEIVMEEPYRLRGCIFSTAERMDDEFCRMLQACDAHSPDYVDRLKDERRICSIIESLAIYGESHGTTEEKCRTNLLRIKHLYYKFDKAANDGEKNTSIDKMNVLCRYIYVKDNTDRIRTQAILLHIYHLALHDLWFQARDLMLMSHLQDSVTHADVPTQICYNRCMVQLGLCAFRKGYIKDAHNCLLDIQSSGRAKELLAQGLLLQRQNERTAEQEKIEKRRQMPYHMHINLELLECVYLVSAMLLEIPYLAAHELDSKRRMISKNFHHVLRISERQPLIGPPESMREHVVQASKAMKRGEWKACRDFLINEKMNLKVWDLFTNSDLVRDMITLKIQEETLRTYLFTYSSIYTSLSMEILAEMFELPKATIHSIISKMIINEELMASLDEPTQSVVMHRTEPSRLQSIALQLSDKVGSLVENNERLMEIKQGNFNYQNKGGYDKDNQQRGNRQGGGYRRNDNQSGHWKNRRGGQGGGYQQKNY</sequence>
<keyword evidence="3 4" id="KW-0648">Protein biosynthesis</keyword>
<organism evidence="7 8">
    <name type="scientific">Bugula neritina</name>
    <name type="common">Brown bryozoan</name>
    <name type="synonym">Sertularia neritina</name>
    <dbReference type="NCBI Taxonomy" id="10212"/>
    <lineage>
        <taxon>Eukaryota</taxon>
        <taxon>Metazoa</taxon>
        <taxon>Spiralia</taxon>
        <taxon>Lophotrochozoa</taxon>
        <taxon>Bryozoa</taxon>
        <taxon>Gymnolaemata</taxon>
        <taxon>Cheilostomatida</taxon>
        <taxon>Flustrina</taxon>
        <taxon>Buguloidea</taxon>
        <taxon>Bugulidae</taxon>
        <taxon>Bugula</taxon>
    </lineage>
</organism>
<evidence type="ECO:0000256" key="3">
    <source>
        <dbReference type="ARBA" id="ARBA00022917"/>
    </source>
</evidence>
<feature type="region of interest" description="Disordered" evidence="5">
    <location>
        <begin position="165"/>
        <end position="281"/>
    </location>
</feature>
<dbReference type="GO" id="GO:0005852">
    <property type="term" value="C:eukaryotic translation initiation factor 3 complex"/>
    <property type="evidence" value="ECO:0007669"/>
    <property type="project" value="UniProtKB-UniRule"/>
</dbReference>
<dbReference type="Proteomes" id="UP000593567">
    <property type="component" value="Unassembled WGS sequence"/>
</dbReference>
<comment type="subunit">
    <text evidence="4">Component of the eukaryotic translation initiation factor 3 (eIF-3) complex.</text>
</comment>
<dbReference type="OrthoDB" id="29647at2759"/>
<dbReference type="PANTHER" id="PTHR13937">
    <property type="entry name" value="EUKARYOTIC TRANSLATION INITATION FACTOR 3, SUBUNIT 8 EIF3S8 -RELATED"/>
    <property type="match status" value="1"/>
</dbReference>
<comment type="similarity">
    <text evidence="4">Belongs to the eIF-3 subunit C family.</text>
</comment>
<evidence type="ECO:0000259" key="6">
    <source>
        <dbReference type="PROSITE" id="PS50250"/>
    </source>
</evidence>
<dbReference type="GO" id="GO:0016282">
    <property type="term" value="C:eukaryotic 43S preinitiation complex"/>
    <property type="evidence" value="ECO:0007669"/>
    <property type="project" value="UniProtKB-UniRule"/>
</dbReference>
<feature type="compositionally biased region" description="Low complexity" evidence="5">
    <location>
        <begin position="23"/>
        <end position="36"/>
    </location>
</feature>
<dbReference type="GO" id="GO:0031369">
    <property type="term" value="F:translation initiation factor binding"/>
    <property type="evidence" value="ECO:0007669"/>
    <property type="project" value="InterPro"/>
</dbReference>
<comment type="function">
    <text evidence="4">Component of the eukaryotic translation initiation factor 3 (eIF-3) complex, which is involved in protein synthesis of a specialized repertoire of mRNAs and, together with other initiation factors, stimulates binding of mRNA and methionyl-tRNAi to the 40S ribosome. The eIF-3 complex specifically targets and initiates translation of a subset of mRNAs involved in cell proliferation.</text>
</comment>
<accession>A0A7J7JI28</accession>
<reference evidence="7" key="1">
    <citation type="submission" date="2020-06" db="EMBL/GenBank/DDBJ databases">
        <title>Draft genome of Bugula neritina, a colonial animal packing powerful symbionts and potential medicines.</title>
        <authorList>
            <person name="Rayko M."/>
        </authorList>
    </citation>
    <scope>NUCLEOTIDE SEQUENCE [LARGE SCALE GENOMIC DNA]</scope>
    <source>
        <strain evidence="7">Kwan_BN1</strain>
    </source>
</reference>
<dbReference type="Pfam" id="PF26569">
    <property type="entry name" value="EIF3CL_C"/>
    <property type="match status" value="1"/>
</dbReference>
<keyword evidence="8" id="KW-1185">Reference proteome</keyword>